<organism evidence="2 3">
    <name type="scientific">Candidatus Desulfovibrio intestinavium</name>
    <dbReference type="NCBI Taxonomy" id="2838534"/>
    <lineage>
        <taxon>Bacteria</taxon>
        <taxon>Pseudomonadati</taxon>
        <taxon>Thermodesulfobacteriota</taxon>
        <taxon>Desulfovibrionia</taxon>
        <taxon>Desulfovibrionales</taxon>
        <taxon>Desulfovibrionaceae</taxon>
        <taxon>Desulfovibrio</taxon>
    </lineage>
</organism>
<keyword evidence="1" id="KW-0812">Transmembrane</keyword>
<feature type="transmembrane region" description="Helical" evidence="1">
    <location>
        <begin position="34"/>
        <end position="53"/>
    </location>
</feature>
<dbReference type="EMBL" id="DWZD01000007">
    <property type="protein sequence ID" value="HJA78124.1"/>
    <property type="molecule type" value="Genomic_DNA"/>
</dbReference>
<protein>
    <submittedName>
        <fullName evidence="2">Uncharacterized protein</fullName>
    </submittedName>
</protein>
<reference evidence="2" key="2">
    <citation type="submission" date="2021-04" db="EMBL/GenBank/DDBJ databases">
        <authorList>
            <person name="Gilroy R."/>
        </authorList>
    </citation>
    <scope>NUCLEOTIDE SEQUENCE</scope>
    <source>
        <strain evidence="2">5032</strain>
    </source>
</reference>
<keyword evidence="1" id="KW-0472">Membrane</keyword>
<feature type="transmembrane region" description="Helical" evidence="1">
    <location>
        <begin position="6"/>
        <end position="27"/>
    </location>
</feature>
<dbReference type="Proteomes" id="UP000823821">
    <property type="component" value="Unassembled WGS sequence"/>
</dbReference>
<gene>
    <name evidence="2" type="ORF">H9784_00930</name>
</gene>
<comment type="caution">
    <text evidence="2">The sequence shown here is derived from an EMBL/GenBank/DDBJ whole genome shotgun (WGS) entry which is preliminary data.</text>
</comment>
<name>A0A9D2HLT7_9BACT</name>
<keyword evidence="1" id="KW-1133">Transmembrane helix</keyword>
<evidence type="ECO:0000313" key="3">
    <source>
        <dbReference type="Proteomes" id="UP000823821"/>
    </source>
</evidence>
<evidence type="ECO:0000313" key="2">
    <source>
        <dbReference type="EMBL" id="HJA78124.1"/>
    </source>
</evidence>
<dbReference type="AlphaFoldDB" id="A0A9D2HLT7"/>
<proteinExistence type="predicted"/>
<reference evidence="2" key="1">
    <citation type="journal article" date="2021" name="PeerJ">
        <title>Extensive microbial diversity within the chicken gut microbiome revealed by metagenomics and culture.</title>
        <authorList>
            <person name="Gilroy R."/>
            <person name="Ravi A."/>
            <person name="Getino M."/>
            <person name="Pursley I."/>
            <person name="Horton D.L."/>
            <person name="Alikhan N.F."/>
            <person name="Baker D."/>
            <person name="Gharbi K."/>
            <person name="Hall N."/>
            <person name="Watson M."/>
            <person name="Adriaenssens E.M."/>
            <person name="Foster-Nyarko E."/>
            <person name="Jarju S."/>
            <person name="Secka A."/>
            <person name="Antonio M."/>
            <person name="Oren A."/>
            <person name="Chaudhuri R.R."/>
            <person name="La Ragione R."/>
            <person name="Hildebrand F."/>
            <person name="Pallen M.J."/>
        </authorList>
    </citation>
    <scope>NUCLEOTIDE SEQUENCE</scope>
    <source>
        <strain evidence="2">5032</strain>
    </source>
</reference>
<sequence>MDIWGVLDWASLLLICAGAAGAAYVLWERPTKRWGLWQAIMVAGGCWLLLKWLRLCLLLHRGSEMLLRQEGEMPAQGVASALIDCADMVLTLFICLLGIRYLWQCLRGRRERSLWRMLPVGFFTLLSLSVVLNIVAGIAGYLLYQVIDR</sequence>
<accession>A0A9D2HLT7</accession>
<feature type="transmembrane region" description="Helical" evidence="1">
    <location>
        <begin position="73"/>
        <end position="99"/>
    </location>
</feature>
<feature type="transmembrane region" description="Helical" evidence="1">
    <location>
        <begin position="120"/>
        <end position="144"/>
    </location>
</feature>
<evidence type="ECO:0000256" key="1">
    <source>
        <dbReference type="SAM" id="Phobius"/>
    </source>
</evidence>